<reference evidence="2 3" key="3">
    <citation type="journal article" date="1997" name="J. Gen. Virol.">
        <title>Cloning and functional characterization of the origin of lytic-phase DNA replication of rat cytomegalovirus.</title>
        <authorList>
            <person name="Vink C."/>
            <person name="Beuken E."/>
            <person name="Bruggeman C.A."/>
        </authorList>
    </citation>
    <scope>NUCLEOTIDE SEQUENCE [LARGE SCALE GENOMIC DNA]</scope>
    <source>
        <strain evidence="2 3">Maastricht</strain>
    </source>
</reference>
<feature type="compositionally biased region" description="Basic residues" evidence="1">
    <location>
        <begin position="48"/>
        <end position="64"/>
    </location>
</feature>
<dbReference type="KEGG" id="vg:940395"/>
<feature type="compositionally biased region" description="Basic and acidic residues" evidence="1">
    <location>
        <begin position="23"/>
        <end position="47"/>
    </location>
</feature>
<dbReference type="Pfam" id="PF07982">
    <property type="entry name" value="Herpes_UL74"/>
    <property type="match status" value="1"/>
</dbReference>
<dbReference type="InterPro" id="IPR012564">
    <property type="entry name" value="Herpes_UL74"/>
</dbReference>
<sequence length="472" mass="53865">MLPRTWVAAFLLLLALAAATATGREKGKEAKDKGKEKDKHKPKTPKEHKGHKELKNKKEHKHRDGHNATEHAPVQRPFFPDHAHHEHHEYRSLNFTVGPLTFSHSWIRRAGQSKEGTNPIWYPMTGHEGTRGHYIRAEYDANTKKVHAFGAPCGPIPSRDCTLAMLQDLVKTNLTFNVSDPLCTVRMPVPLLYNLPRWTVQAVTREREVMETDSLTLSSAILSVILTRYLRRESNHNCTRHLIPVYALYKNYFNVTTTPRGVVSLLTNIHQLQLNKKTVAGLWWFADHNHTYTHTTIPKFYEYCAFLYATLFASTSLQEVKVHIQRTVNAINWGVMTEAGMLHLYHLLRQYVNRTPIYNDVSVSLASMTNIDALILDYLDTFAMHGAKPDLSPVPTRTPAASAAGSRKKGRGRKEKGHHVPRATYRRWSGSVTLCRVARERPEAPVLEKDAKSKNKHRSVEEHPDRGKRDDR</sequence>
<feature type="region of interest" description="Disordered" evidence="1">
    <location>
        <begin position="22"/>
        <end position="74"/>
    </location>
</feature>
<reference evidence="2 3" key="7">
    <citation type="journal article" date="1999" name="J. Virol.">
        <title>Deletion of the R78 G protein-coupled receptor gene from rat cytomegalovirus results in an attenuated, syncytium-inducing mutant strain.</title>
        <authorList>
            <person name="Beisser P.S."/>
            <person name="Grauls G."/>
            <person name="Bruggeman C.A."/>
            <person name="Vink C."/>
        </authorList>
    </citation>
    <scope>NUCLEOTIDE SEQUENCE [LARGE SCALE GENOMIC DNA]</scope>
    <source>
        <strain evidence="2 3">Maastricht</strain>
    </source>
</reference>
<organismHost>
    <name type="scientific">Rattus</name>
    <name type="common">rats</name>
    <dbReference type="NCBI Taxonomy" id="10114"/>
</organismHost>
<organism evidence="2 3">
    <name type="scientific">Rat cytomegalovirus (strain Maastricht)</name>
    <dbReference type="NCBI Taxonomy" id="79700"/>
    <lineage>
        <taxon>Viruses</taxon>
        <taxon>Duplodnaviria</taxon>
        <taxon>Heunggongvirae</taxon>
        <taxon>Peploviricota</taxon>
        <taxon>Herviviricetes</taxon>
        <taxon>Herpesvirales</taxon>
        <taxon>Orthoherpesviridae</taxon>
        <taxon>Betaherpesvirinae</taxon>
        <taxon>Muromegalovirus</taxon>
        <taxon>Muromegalovirus muridbeta2</taxon>
        <taxon>Murid betaherpesvirus 2</taxon>
    </lineage>
</organism>
<dbReference type="EMBL" id="AF232689">
    <property type="protein sequence ID" value="AAF99164.1"/>
    <property type="molecule type" value="Genomic_DNA"/>
</dbReference>
<dbReference type="RefSeq" id="NP_064174.1">
    <property type="nucleotide sequence ID" value="NC_002512.2"/>
</dbReference>
<feature type="region of interest" description="Disordered" evidence="1">
    <location>
        <begin position="439"/>
        <end position="472"/>
    </location>
</feature>
<reference evidence="2 3" key="2">
    <citation type="journal article" date="1996" name="J. Virol.">
        <title>Structure of the rat cytomegalovirus genome termini.</title>
        <authorList>
            <person name="Vink C."/>
            <person name="Beuken E."/>
            <person name="Bruggeman C.A."/>
        </authorList>
    </citation>
    <scope>NUCLEOTIDE SEQUENCE [LARGE SCALE GENOMIC DNA]</scope>
    <source>
        <strain evidence="2 3">Maastricht</strain>
    </source>
</reference>
<reference evidence="2 3" key="8">
    <citation type="journal article" date="2000" name="J. Virol.">
        <title>The r144 major histocompatibility complex class I-like gene of rat cytomegalovirus is dispensable for both acute and long-term infection in the immunocompromised host.</title>
        <authorList>
            <person name="Beisser P.S."/>
            <person name="Kloover J.S."/>
            <person name="Grauls G.E."/>
            <person name="Blok M.J."/>
            <person name="Bruggeman C.A."/>
            <person name="Vink C."/>
        </authorList>
    </citation>
    <scope>NUCLEOTIDE SEQUENCE [LARGE SCALE GENOMIC DNA]</scope>
    <source>
        <strain evidence="2 3">Maastricht</strain>
    </source>
</reference>
<gene>
    <name evidence="2" type="primary">r74</name>
</gene>
<keyword evidence="3" id="KW-1185">Reference proteome</keyword>
<dbReference type="Proteomes" id="UP000008288">
    <property type="component" value="Segment"/>
</dbReference>
<reference evidence="2 3" key="4">
    <citation type="journal article" date="1998" name="J. Virol.">
        <title>The R33 G protein-coupled receptor gene of rat cytomegalovirus plays an essential role in the pathogenesis of viral infection.</title>
        <authorList>
            <person name="Beisser P.S."/>
            <person name="Vink C."/>
            <person name="Van Dam J.G."/>
            <person name="Grauls G."/>
            <person name="Vanherle S.J."/>
            <person name="Bruggeman C.A."/>
        </authorList>
    </citation>
    <scope>NUCLEOTIDE SEQUENCE [LARGE SCALE GENOMIC DNA]</scope>
    <source>
        <strain evidence="2 3">Maastricht</strain>
    </source>
</reference>
<evidence type="ECO:0000313" key="3">
    <source>
        <dbReference type="Proteomes" id="UP000008288"/>
    </source>
</evidence>
<proteinExistence type="predicted"/>
<dbReference type="OrthoDB" id="23809at10239"/>
<reference evidence="2 3" key="10">
    <citation type="journal article" date="2000" name="Virus Res.">
        <title>Rat cytomegalovirus R89 is a highly conserved gene which expresses a spliced transcript.</title>
        <authorList>
            <person name="Gruijthuijsen Y.K."/>
            <person name="Beuken E."/>
            <person name="Bruggeman C.A."/>
            <person name="Vink C."/>
        </authorList>
    </citation>
    <scope>NUCLEOTIDE SEQUENCE [LARGE SCALE GENOMIC DNA]</scope>
    <source>
        <strain evidence="2 3">Maastricht</strain>
    </source>
</reference>
<protein>
    <submittedName>
        <fullName evidence="2">Pr74</fullName>
    </submittedName>
</protein>
<evidence type="ECO:0000256" key="1">
    <source>
        <dbReference type="SAM" id="MobiDB-lite"/>
    </source>
</evidence>
<evidence type="ECO:0000313" key="2">
    <source>
        <dbReference type="EMBL" id="AAF99164.1"/>
    </source>
</evidence>
<name>Q9DWC6_RCMVM</name>
<feature type="region of interest" description="Disordered" evidence="1">
    <location>
        <begin position="389"/>
        <end position="425"/>
    </location>
</feature>
<reference evidence="2 3" key="9">
    <citation type="journal article" date="2000" name="J. Virol.">
        <title>Complete DNA sequence of the rat cytomegalovirus genome.</title>
        <authorList>
            <person name="Vink C."/>
            <person name="Beuken E."/>
            <person name="Bruggeman C.A."/>
        </authorList>
    </citation>
    <scope>NUCLEOTIDE SEQUENCE [LARGE SCALE GENOMIC DNA]</scope>
    <source>
        <strain evidence="2 3">Maastricht</strain>
    </source>
</reference>
<reference evidence="2 3" key="6">
    <citation type="journal article" date="1999" name="J. Gen. Virol.">
        <title>The rat cytomegalovirus R32 gene encodes a virion-associated protein that elicits a strong humoral immune response in infected rats.</title>
        <authorList>
            <person name="Beuken E."/>
            <person name="Grauls G."/>
            <person name="Bruggeman C.A."/>
            <person name="Vink C."/>
        </authorList>
    </citation>
    <scope>NUCLEOTIDE SEQUENCE [LARGE SCALE GENOMIC DNA]</scope>
    <source>
        <strain evidence="2 3">Maastricht</strain>
    </source>
</reference>
<reference evidence="2 3" key="5">
    <citation type="journal article" date="1998" name="Virology">
        <title>The Maastricht strain and England strain of rat cytomegalovirus represent different betaherpesvirus species rather than strains.</title>
        <authorList>
            <person name="Beisser P.S."/>
            <person name="Kaptein S.J."/>
            <person name="Beuken E."/>
            <person name="Bruggeman C.A."/>
            <person name="Vink C."/>
        </authorList>
    </citation>
    <scope>NUCLEOTIDE SEQUENCE [LARGE SCALE GENOMIC DNA]</scope>
    <source>
        <strain evidence="2 3">Maastricht</strain>
    </source>
</reference>
<reference evidence="2 3" key="1">
    <citation type="journal article" date="1996" name="J. Gen. Virol.">
        <title>Cloning and sequence analysis of the genes encoding DNA polymerase, glycoprotein B, ICP18.5 and major DNA-binding protein of rat cytomegalovirus.</title>
        <authorList>
            <person name="Beuken E."/>
            <person name="Slobbe R."/>
            <person name="Bruggeman C.A."/>
            <person name="Vink C."/>
        </authorList>
    </citation>
    <scope>NUCLEOTIDE SEQUENCE [LARGE SCALE GENOMIC DNA]</scope>
    <source>
        <strain evidence="2 3">Maastricht</strain>
    </source>
</reference>
<feature type="compositionally biased region" description="Basic residues" evidence="1">
    <location>
        <begin position="406"/>
        <end position="425"/>
    </location>
</feature>
<dbReference type="GeneID" id="940395"/>
<accession>Q9DWC6</accession>